<dbReference type="AlphaFoldDB" id="Q7EZP1"/>
<evidence type="ECO:0000313" key="2">
    <source>
        <dbReference type="EMBL" id="BAC05646.1"/>
    </source>
</evidence>
<gene>
    <name evidence="2" type="primary">OJ1005_B10.11</name>
</gene>
<proteinExistence type="predicted"/>
<accession>Q7EZP1</accession>
<sequence>MARTGAAVAHARTDGLLATFNPMTGKKYELGYCTSSDEPEPRAHRCSWHGDMNMIRPLRESPTALILVIIETLSSAVVGLVGCQVVAESGRMAYRAAIALLWFSTAAAAGVGNGGGDGNTEEDAEKSKELSRSSACRCRGSSRSHRLDLLLLVRSPRRTPTPISTANQWRLYRYPHEQCRINITTGEMIFGGSSDFHNSPGSNKNRD</sequence>
<protein>
    <submittedName>
        <fullName evidence="2">OJ1005_B10.11 protein</fullName>
    </submittedName>
</protein>
<name>Q7EZP1_ORYSJ</name>
<feature type="region of interest" description="Disordered" evidence="1">
    <location>
        <begin position="113"/>
        <end position="132"/>
    </location>
</feature>
<organism evidence="2">
    <name type="scientific">Oryza sativa subsp. japonica</name>
    <name type="common">Rice</name>
    <dbReference type="NCBI Taxonomy" id="39947"/>
    <lineage>
        <taxon>Eukaryota</taxon>
        <taxon>Viridiplantae</taxon>
        <taxon>Streptophyta</taxon>
        <taxon>Embryophyta</taxon>
        <taxon>Tracheophyta</taxon>
        <taxon>Spermatophyta</taxon>
        <taxon>Magnoliopsida</taxon>
        <taxon>Liliopsida</taxon>
        <taxon>Poales</taxon>
        <taxon>Poaceae</taxon>
        <taxon>BOP clade</taxon>
        <taxon>Oryzoideae</taxon>
        <taxon>Oryzeae</taxon>
        <taxon>Oryzinae</taxon>
        <taxon>Oryza</taxon>
        <taxon>Oryza sativa</taxon>
    </lineage>
</organism>
<reference evidence="2" key="1">
    <citation type="journal article" date="2002" name="Nature">
        <title>The genome sequence and structure of rice chromosome 1.</title>
        <authorList>
            <person name="Sasaki T."/>
            <person name="Matsumoto T."/>
            <person name="Yamamoto K."/>
            <person name="Sakata K."/>
            <person name="Baba T."/>
            <person name="Katayose Y."/>
            <person name="Wu J."/>
            <person name="Niimura Y."/>
            <person name="Cheng Z."/>
            <person name="Nagamura Y."/>
            <person name="Antonio B.A."/>
            <person name="Kanamori H."/>
            <person name="Hosokawa S."/>
            <person name="Masukawa M."/>
            <person name="Arikawa K."/>
            <person name="Chiden Y."/>
            <person name="Hayashi M."/>
            <person name="Okamoto M."/>
            <person name="Ando T."/>
            <person name="Aoki H."/>
            <person name="Arita K."/>
            <person name="Hamada M."/>
            <person name="Harada C."/>
            <person name="Hijishita S."/>
            <person name="Honda M."/>
            <person name="Ichikawa Y."/>
            <person name="Idonuma A."/>
            <person name="Iijima M."/>
            <person name="Ikeda M."/>
            <person name="Ikeno M."/>
            <person name="Itoh S."/>
            <person name="Itoh T."/>
            <person name="Itoh Y."/>
            <person name="Itoh Y."/>
            <person name="Iwabuchi A."/>
            <person name="Kamiya K."/>
            <person name="Karasawa W."/>
            <person name="Katagiri S."/>
            <person name="Kikuta A."/>
            <person name="Kobayashi N."/>
            <person name="Kono I."/>
            <person name="Machita K."/>
            <person name="Maehara T."/>
            <person name="Mizuno H."/>
            <person name="Mizubayashi T."/>
            <person name="Mukai Y."/>
            <person name="Nagasaki H."/>
            <person name="Nakashima M."/>
            <person name="Nakama Y."/>
            <person name="Nakamichi Y."/>
            <person name="Nakamura M."/>
            <person name="Namiki N."/>
            <person name="Negishi M."/>
            <person name="Ohta I."/>
            <person name="Ono N."/>
            <person name="Saji S."/>
            <person name="Sakai K."/>
            <person name="Shibata M."/>
            <person name="Shimokawa T."/>
            <person name="Shomura A."/>
            <person name="Song J."/>
            <person name="Takazaki Y."/>
            <person name="Terasawa K."/>
            <person name="Tsuji K."/>
            <person name="Waki K."/>
            <person name="Yamagata H."/>
            <person name="Yamane H."/>
            <person name="Yoshiki S."/>
            <person name="Yoshihara R."/>
            <person name="Yukawa K."/>
            <person name="Zhong H."/>
            <person name="Iwama H."/>
            <person name="Endo T."/>
            <person name="Ito H."/>
            <person name="Hahn J.H."/>
            <person name="Kim H.I."/>
            <person name="Eun M.Y."/>
            <person name="Yano M."/>
            <person name="Jiang J."/>
            <person name="Gojobori T."/>
        </authorList>
    </citation>
    <scope>NUCLEOTIDE SEQUENCE</scope>
</reference>
<evidence type="ECO:0000256" key="1">
    <source>
        <dbReference type="SAM" id="MobiDB-lite"/>
    </source>
</evidence>
<dbReference type="EMBL" id="AP004611">
    <property type="protein sequence ID" value="BAC05646.1"/>
    <property type="molecule type" value="Genomic_DNA"/>
</dbReference>